<accession>W2RYX6</accession>
<dbReference type="Pfam" id="PF18120">
    <property type="entry name" value="DUF5597"/>
    <property type="match status" value="1"/>
</dbReference>
<evidence type="ECO:0008006" key="7">
    <source>
        <dbReference type="Google" id="ProtNLM"/>
    </source>
</evidence>
<dbReference type="FunFam" id="3.20.20.80:FF:000135">
    <property type="entry name" value="Beta-galactosidase, putative, bgl35A"/>
    <property type="match status" value="1"/>
</dbReference>
<evidence type="ECO:0000256" key="1">
    <source>
        <dbReference type="ARBA" id="ARBA00022801"/>
    </source>
</evidence>
<dbReference type="SUPFAM" id="SSF51445">
    <property type="entry name" value="(Trans)glycosidases"/>
    <property type="match status" value="1"/>
</dbReference>
<evidence type="ECO:0000259" key="3">
    <source>
        <dbReference type="Pfam" id="PF02449"/>
    </source>
</evidence>
<dbReference type="EMBL" id="KB822719">
    <property type="protein sequence ID" value="ETN41535.1"/>
    <property type="molecule type" value="Genomic_DNA"/>
</dbReference>
<dbReference type="HOGENOM" id="CLU_027430_0_0_1"/>
<dbReference type="Gene3D" id="2.60.220.20">
    <property type="entry name" value="putative beta-Galactosidase from caulobacter crescentus"/>
    <property type="match status" value="1"/>
</dbReference>
<dbReference type="VEuPathDB" id="FungiDB:HMPREF1541_03471"/>
<keyword evidence="1" id="KW-0378">Hydrolase</keyword>
<organism evidence="5 6">
    <name type="scientific">Cyphellophora europaea (strain CBS 101466)</name>
    <name type="common">Phialophora europaea</name>
    <dbReference type="NCBI Taxonomy" id="1220924"/>
    <lineage>
        <taxon>Eukaryota</taxon>
        <taxon>Fungi</taxon>
        <taxon>Dikarya</taxon>
        <taxon>Ascomycota</taxon>
        <taxon>Pezizomycotina</taxon>
        <taxon>Eurotiomycetes</taxon>
        <taxon>Chaetothyriomycetidae</taxon>
        <taxon>Chaetothyriales</taxon>
        <taxon>Cyphellophoraceae</taxon>
        <taxon>Cyphellophora</taxon>
    </lineage>
</organism>
<dbReference type="InterPro" id="IPR040719">
    <property type="entry name" value="DUF5597"/>
</dbReference>
<dbReference type="GeneID" id="19970810"/>
<name>W2RYX6_CYPE1</name>
<dbReference type="GO" id="GO:0009341">
    <property type="term" value="C:beta-galactosidase complex"/>
    <property type="evidence" value="ECO:0007669"/>
    <property type="project" value="InterPro"/>
</dbReference>
<proteinExistence type="predicted"/>
<gene>
    <name evidence="5" type="ORF">HMPREF1541_03471</name>
</gene>
<dbReference type="InterPro" id="IPR017853">
    <property type="entry name" value="GH"/>
</dbReference>
<dbReference type="Pfam" id="PF02449">
    <property type="entry name" value="Glyco_hydro_42"/>
    <property type="match status" value="1"/>
</dbReference>
<evidence type="ECO:0000259" key="4">
    <source>
        <dbReference type="Pfam" id="PF18120"/>
    </source>
</evidence>
<dbReference type="OrthoDB" id="1657402at2759"/>
<sequence>MTVRNMNIPHLRDVHGSKQLIVDGHPFLLLGAELQNSSLTSADYMQSVWPKLAAANINTVLGCVTWEQIEAEEGKFNFEELDRVIADARLHKLKLVLLWFGSFKNGLSTYTPSWVKLDTKRFPRAQLRKAGGRLETADVLSIFGTEAQKADTKAFRGLMNHLQQVDEKYSTVIMVQVENEIGLLGDSRDGGALAEKAFSEPVPDALIKQLHDSWDVLHPDLKANLAHFHSVKSTSGKSWIEIFGTSAHTDELFMAYHYTLYVEQVASAGQEAYRLPLYTNVWQNYMGDDSENPFPAIVGGGGAPGDYPSGGAVTNVIDIWQEFAPSLDFISPDVYLNNYSKSCAHYRHRNNPLFIPEQRRDEHGARRIWAAYGTYGALGCSPFGIDTLNLEGNPFRRHYGLLKTVSQHVLAAQTRPGSSYGFYFDEQPRDPLRRDPTPPHNIVLGNFELEIKRSFVFGHPAPGFGMVIHLSDAAENRSRYLLIGFGFQVTFKSTSSKATFSGILSFEEKEPMNVDGKQVLKTARMLNGDETRSGKFVIMPSDDPDYGDFPICVTIPGRTGVAECEAYAILGGN</sequence>
<dbReference type="RefSeq" id="XP_008716044.1">
    <property type="nucleotide sequence ID" value="XM_008717822.1"/>
</dbReference>
<dbReference type="Gene3D" id="3.20.20.80">
    <property type="entry name" value="Glycosidases"/>
    <property type="match status" value="1"/>
</dbReference>
<dbReference type="STRING" id="1220924.W2RYX6"/>
<dbReference type="InterPro" id="IPR013529">
    <property type="entry name" value="Glyco_hydro_42_N"/>
</dbReference>
<reference evidence="5 6" key="1">
    <citation type="submission" date="2013-03" db="EMBL/GenBank/DDBJ databases">
        <title>The Genome Sequence of Phialophora europaea CBS 101466.</title>
        <authorList>
            <consortium name="The Broad Institute Genomics Platform"/>
            <person name="Cuomo C."/>
            <person name="de Hoog S."/>
            <person name="Gorbushina A."/>
            <person name="Walker B."/>
            <person name="Young S.K."/>
            <person name="Zeng Q."/>
            <person name="Gargeya S."/>
            <person name="Fitzgerald M."/>
            <person name="Haas B."/>
            <person name="Abouelleil A."/>
            <person name="Allen A.W."/>
            <person name="Alvarado L."/>
            <person name="Arachchi H.M."/>
            <person name="Berlin A.M."/>
            <person name="Chapman S.B."/>
            <person name="Gainer-Dewar J."/>
            <person name="Goldberg J."/>
            <person name="Griggs A."/>
            <person name="Gujja S."/>
            <person name="Hansen M."/>
            <person name="Howarth C."/>
            <person name="Imamovic A."/>
            <person name="Ireland A."/>
            <person name="Larimer J."/>
            <person name="McCowan C."/>
            <person name="Murphy C."/>
            <person name="Pearson M."/>
            <person name="Poon T.W."/>
            <person name="Priest M."/>
            <person name="Roberts A."/>
            <person name="Saif S."/>
            <person name="Shea T."/>
            <person name="Sisk P."/>
            <person name="Sykes S."/>
            <person name="Wortman J."/>
            <person name="Nusbaum C."/>
            <person name="Birren B."/>
        </authorList>
    </citation>
    <scope>NUCLEOTIDE SEQUENCE [LARGE SCALE GENOMIC DNA]</scope>
    <source>
        <strain evidence="5 6">CBS 101466</strain>
    </source>
</reference>
<keyword evidence="2" id="KW-0326">Glycosidase</keyword>
<evidence type="ECO:0000256" key="2">
    <source>
        <dbReference type="ARBA" id="ARBA00023295"/>
    </source>
</evidence>
<dbReference type="Proteomes" id="UP000030752">
    <property type="component" value="Unassembled WGS sequence"/>
</dbReference>
<feature type="domain" description="Glycoside hydrolase family 42 N-terminal" evidence="3">
    <location>
        <begin position="51"/>
        <end position="200"/>
    </location>
</feature>
<dbReference type="GO" id="GO:0004565">
    <property type="term" value="F:beta-galactosidase activity"/>
    <property type="evidence" value="ECO:0007669"/>
    <property type="project" value="InterPro"/>
</dbReference>
<protein>
    <recommendedName>
        <fullName evidence="7">Glycoside hydrolase family 35 protein</fullName>
    </recommendedName>
</protein>
<keyword evidence="6" id="KW-1185">Reference proteome</keyword>
<dbReference type="InParanoid" id="W2RYX6"/>
<dbReference type="GO" id="GO:0005975">
    <property type="term" value="P:carbohydrate metabolic process"/>
    <property type="evidence" value="ECO:0007669"/>
    <property type="project" value="InterPro"/>
</dbReference>
<evidence type="ECO:0000313" key="6">
    <source>
        <dbReference type="Proteomes" id="UP000030752"/>
    </source>
</evidence>
<dbReference type="eggNOG" id="ENOG502QUR4">
    <property type="taxonomic scope" value="Eukaryota"/>
</dbReference>
<evidence type="ECO:0000313" key="5">
    <source>
        <dbReference type="EMBL" id="ETN41535.1"/>
    </source>
</evidence>
<dbReference type="AlphaFoldDB" id="W2RYX6"/>
<feature type="domain" description="DUF5597" evidence="4">
    <location>
        <begin position="395"/>
        <end position="537"/>
    </location>
</feature>